<feature type="domain" description="Calcineurin-like phosphoesterase" evidence="10">
    <location>
        <begin position="3"/>
        <end position="196"/>
    </location>
</feature>
<evidence type="ECO:0000313" key="12">
    <source>
        <dbReference type="Proteomes" id="UP000546917"/>
    </source>
</evidence>
<keyword evidence="7 9" id="KW-0234">DNA repair</keyword>
<keyword evidence="5 9" id="KW-0378">Hydrolase</keyword>
<comment type="activity regulation">
    <text evidence="9">Nuclease activity is regulated by Rad50.</text>
</comment>
<evidence type="ECO:0000256" key="5">
    <source>
        <dbReference type="ARBA" id="ARBA00022801"/>
    </source>
</evidence>
<feature type="binding site" evidence="9">
    <location>
        <position position="163"/>
    </location>
    <ligand>
        <name>Mn(2+)</name>
        <dbReference type="ChEBI" id="CHEBI:29035"/>
        <label>2</label>
    </ligand>
</feature>
<comment type="function">
    <text evidence="9">Part of the Rad50/Mre11 complex, which is involved in the early steps of DNA double-strand break (DSB) repair. The complex may facilitate opening of the processed DNA ends to aid in the recruitment of HerA and NurA. Mre11 binds to DSB ends and has both double-stranded 3'-5' exonuclease activity and single-stranded endonuclease activity.</text>
</comment>
<feature type="binding site" evidence="9">
    <location>
        <position position="85"/>
    </location>
    <ligand>
        <name>Mn(2+)</name>
        <dbReference type="ChEBI" id="CHEBI:29035"/>
        <label>2</label>
    </ligand>
</feature>
<feature type="binding site" evidence="9">
    <location>
        <position position="195"/>
    </location>
    <ligand>
        <name>Mn(2+)</name>
        <dbReference type="ChEBI" id="CHEBI:29035"/>
        <label>1</label>
    </ligand>
</feature>
<comment type="caution">
    <text evidence="11">The sequence shown here is derived from an EMBL/GenBank/DDBJ whole genome shotgun (WGS) entry which is preliminary data.</text>
</comment>
<reference evidence="11 12" key="1">
    <citation type="submission" date="2020-05" db="EMBL/GenBank/DDBJ databases">
        <authorList>
            <person name="Zhang R."/>
        </authorList>
    </citation>
    <scope>NUCLEOTIDE SEQUENCE [LARGE SCALE GENOMIC DNA]</scope>
    <source>
        <strain evidence="11 12">DSM 28986</strain>
    </source>
</reference>
<dbReference type="Gene3D" id="3.60.21.10">
    <property type="match status" value="1"/>
</dbReference>
<protein>
    <recommendedName>
        <fullName evidence="9">DNA double-strand break repair protein Mre11</fullName>
        <ecNumber evidence="9">3.1.-.-</ecNumber>
    </recommendedName>
</protein>
<comment type="similarity">
    <text evidence="9">Belongs to the MRE11/RAD32 family.</text>
</comment>
<proteinExistence type="inferred from homology"/>
<evidence type="ECO:0000256" key="4">
    <source>
        <dbReference type="ARBA" id="ARBA00022763"/>
    </source>
</evidence>
<dbReference type="CDD" id="cd00840">
    <property type="entry name" value="MPP_Mre11_N"/>
    <property type="match status" value="1"/>
</dbReference>
<dbReference type="GO" id="GO:0000403">
    <property type="term" value="F:Y-form DNA binding"/>
    <property type="evidence" value="ECO:0007669"/>
    <property type="project" value="UniProtKB-UniRule"/>
</dbReference>
<dbReference type="EMBL" id="JABGBP010000027">
    <property type="protein sequence ID" value="NOL59417.1"/>
    <property type="molecule type" value="Genomic_DNA"/>
</dbReference>
<dbReference type="GO" id="GO:0004519">
    <property type="term" value="F:endonuclease activity"/>
    <property type="evidence" value="ECO:0007669"/>
    <property type="project" value="UniProtKB-UniRule"/>
</dbReference>
<dbReference type="InterPro" id="IPR004843">
    <property type="entry name" value="Calcineurin-like_PHP"/>
</dbReference>
<evidence type="ECO:0000256" key="9">
    <source>
        <dbReference type="HAMAP-Rule" id="MF_02044"/>
    </source>
</evidence>
<evidence type="ECO:0000256" key="6">
    <source>
        <dbReference type="ARBA" id="ARBA00022839"/>
    </source>
</evidence>
<keyword evidence="6 9" id="KW-0269">Exonuclease</keyword>
<comment type="cofactor">
    <cofactor evidence="9">
        <name>Mn(2+)</name>
        <dbReference type="ChEBI" id="CHEBI:29035"/>
    </cofactor>
    <text evidence="9">Binds 2 manganese ions per subunit.</text>
</comment>
<keyword evidence="4 9" id="KW-0227">DNA damage</keyword>
<evidence type="ECO:0000313" key="11">
    <source>
        <dbReference type="EMBL" id="NOL59417.1"/>
    </source>
</evidence>
<dbReference type="HAMAP" id="MF_02044">
    <property type="entry name" value="Mre11"/>
    <property type="match status" value="1"/>
</dbReference>
<organism evidence="11 12">
    <name type="scientific">Ferroplasma acidiphilum</name>
    <dbReference type="NCBI Taxonomy" id="74969"/>
    <lineage>
        <taxon>Archaea</taxon>
        <taxon>Methanobacteriati</taxon>
        <taxon>Thermoplasmatota</taxon>
        <taxon>Thermoplasmata</taxon>
        <taxon>Thermoplasmatales</taxon>
        <taxon>Ferroplasmaceae</taxon>
        <taxon>Ferroplasma</taxon>
    </lineage>
</organism>
<feature type="binding site" evidence="9">
    <location>
        <position position="193"/>
    </location>
    <ligand>
        <name>Mn(2+)</name>
        <dbReference type="ChEBI" id="CHEBI:29035"/>
        <label>2</label>
    </ligand>
</feature>
<dbReference type="GO" id="GO:0030145">
    <property type="term" value="F:manganese ion binding"/>
    <property type="evidence" value="ECO:0007669"/>
    <property type="project" value="UniProtKB-UniRule"/>
</dbReference>
<comment type="subunit">
    <text evidence="9">Homodimer. Forms a heterotetramer composed of two Mre11 subunits and two Rad50 subunits.</text>
</comment>
<feature type="binding site" evidence="9">
    <location>
        <position position="50"/>
    </location>
    <ligand>
        <name>Mn(2+)</name>
        <dbReference type="ChEBI" id="CHEBI:29035"/>
        <label>2</label>
    </ligand>
</feature>
<sequence length="373" mass="43012">MARFLHLSDTHLGYRQYMMDLREEDFYESFNEAIDFGLEENVDFFVHTGDLFDTWSPSNRAMNEFKKAMIKLYKKNKTMYLIMGDHDRPKRTDEVASRIFDFLGVKLLGTEELQSIVINYGGEDILLSGISNMKGLRKNSLVDQYRKADIEAKSYKNSIMMSHQGVSPYLIPEACEVDSKDLPVNYKYLAFGHVHDSYLITDKYPVFSYAGSTDLNSTNEIKNFLRNGKSVNLVDIENGKIDAQRVKLKSTRYLNAVNTNYASYMDDMQKILKTPGINGKEPLISLTIHGDADRDDVKANLLLLKNVIIRGPVFEKEVKSIEEKPNMSKLQDYFKAYFKDDQMASLAENIFNSIKNEDNETSYRLIREIMQVE</sequence>
<evidence type="ECO:0000259" key="10">
    <source>
        <dbReference type="Pfam" id="PF00149"/>
    </source>
</evidence>
<evidence type="ECO:0000256" key="2">
    <source>
        <dbReference type="ARBA" id="ARBA00022723"/>
    </source>
</evidence>
<dbReference type="GeneID" id="16024835"/>
<evidence type="ECO:0000256" key="3">
    <source>
        <dbReference type="ARBA" id="ARBA00022759"/>
    </source>
</evidence>
<dbReference type="InterPro" id="IPR029052">
    <property type="entry name" value="Metallo-depent_PP-like"/>
</dbReference>
<dbReference type="InterPro" id="IPR032885">
    <property type="entry name" value="Mre11_archaea-type"/>
</dbReference>
<dbReference type="Proteomes" id="UP000546917">
    <property type="component" value="Unassembled WGS sequence"/>
</dbReference>
<name>A0A7K4FMX0_9ARCH</name>
<evidence type="ECO:0000256" key="1">
    <source>
        <dbReference type="ARBA" id="ARBA00022722"/>
    </source>
</evidence>
<evidence type="ECO:0000256" key="8">
    <source>
        <dbReference type="ARBA" id="ARBA00023211"/>
    </source>
</evidence>
<keyword evidence="2 9" id="KW-0479">Metal-binding</keyword>
<dbReference type="PANTHER" id="PTHR30337:SF0">
    <property type="entry name" value="NUCLEASE SBCCD SUBUNIT D"/>
    <property type="match status" value="1"/>
</dbReference>
<feature type="binding site" evidence="9">
    <location>
        <position position="50"/>
    </location>
    <ligand>
        <name>Mn(2+)</name>
        <dbReference type="ChEBI" id="CHEBI:29035"/>
        <label>1</label>
    </ligand>
</feature>
<dbReference type="RefSeq" id="WP_009886706.1">
    <property type="nucleotide sequence ID" value="NZ_DAIEUD010000017.1"/>
</dbReference>
<dbReference type="PANTHER" id="PTHR30337">
    <property type="entry name" value="COMPONENT OF ATP-DEPENDENT DSDNA EXONUCLEASE"/>
    <property type="match status" value="1"/>
</dbReference>
<keyword evidence="1 9" id="KW-0540">Nuclease</keyword>
<keyword evidence="3 9" id="KW-0255">Endonuclease</keyword>
<feature type="binding site" evidence="9">
    <location>
        <position position="9"/>
    </location>
    <ligand>
        <name>Mn(2+)</name>
        <dbReference type="ChEBI" id="CHEBI:29035"/>
        <label>1</label>
    </ligand>
</feature>
<evidence type="ECO:0000256" key="7">
    <source>
        <dbReference type="ARBA" id="ARBA00023204"/>
    </source>
</evidence>
<gene>
    <name evidence="9" type="primary">mre11</name>
    <name evidence="11" type="ORF">HLB00_01000</name>
</gene>
<dbReference type="AlphaFoldDB" id="A0A7K4FMX0"/>
<feature type="binding site" evidence="9">
    <location>
        <position position="11"/>
    </location>
    <ligand>
        <name>Mn(2+)</name>
        <dbReference type="ChEBI" id="CHEBI:29035"/>
        <label>1</label>
    </ligand>
</feature>
<dbReference type="EC" id="3.1.-.-" evidence="9"/>
<dbReference type="SUPFAM" id="SSF56300">
    <property type="entry name" value="Metallo-dependent phosphatases"/>
    <property type="match status" value="1"/>
</dbReference>
<accession>A0A7K4FMX0</accession>
<dbReference type="InterPro" id="IPR041796">
    <property type="entry name" value="Mre11_N"/>
</dbReference>
<dbReference type="InterPro" id="IPR050535">
    <property type="entry name" value="DNA_Repair-Maintenance_Comp"/>
</dbReference>
<keyword evidence="8 9" id="KW-0464">Manganese</keyword>
<dbReference type="GO" id="GO:0045027">
    <property type="term" value="F:DNA end binding"/>
    <property type="evidence" value="ECO:0007669"/>
    <property type="project" value="UniProtKB-UniRule"/>
</dbReference>
<dbReference type="GO" id="GO:0006302">
    <property type="term" value="P:double-strand break repair"/>
    <property type="evidence" value="ECO:0007669"/>
    <property type="project" value="UniProtKB-UniRule"/>
</dbReference>
<feature type="active site" description="Proton donor" evidence="9">
    <location>
        <position position="86"/>
    </location>
</feature>
<dbReference type="Pfam" id="PF00149">
    <property type="entry name" value="Metallophos"/>
    <property type="match status" value="1"/>
</dbReference>
<dbReference type="GO" id="GO:0008408">
    <property type="term" value="F:3'-5' exonuclease activity"/>
    <property type="evidence" value="ECO:0007669"/>
    <property type="project" value="UniProtKB-UniRule"/>
</dbReference>